<proteinExistence type="inferred from homology"/>
<evidence type="ECO:0000313" key="16">
    <source>
        <dbReference type="WBParaSite" id="Gr19_v10_g9935.t1"/>
    </source>
</evidence>
<dbReference type="InterPro" id="IPR056596">
    <property type="entry name" value="FLAD1_M"/>
</dbReference>
<keyword evidence="4" id="KW-0285">Flavoprotein</keyword>
<evidence type="ECO:0000256" key="13">
    <source>
        <dbReference type="ARBA" id="ARBA00049494"/>
    </source>
</evidence>
<dbReference type="Gene3D" id="3.40.980.10">
    <property type="entry name" value="MoaB/Mog-like domain"/>
    <property type="match status" value="1"/>
</dbReference>
<dbReference type="EC" id="2.7.7.2" evidence="3"/>
<comment type="catalytic activity">
    <reaction evidence="13">
        <text>FMN + ATP + H(+) = FAD + diphosphate</text>
        <dbReference type="Rhea" id="RHEA:17237"/>
        <dbReference type="ChEBI" id="CHEBI:15378"/>
        <dbReference type="ChEBI" id="CHEBI:30616"/>
        <dbReference type="ChEBI" id="CHEBI:33019"/>
        <dbReference type="ChEBI" id="CHEBI:57692"/>
        <dbReference type="ChEBI" id="CHEBI:58210"/>
        <dbReference type="EC" id="2.7.7.2"/>
    </reaction>
</comment>
<name>A0A914IER4_GLORO</name>
<dbReference type="CDD" id="cd23948">
    <property type="entry name" value="FAD_synthase"/>
    <property type="match status" value="1"/>
</dbReference>
<keyword evidence="15" id="KW-1185">Reference proteome</keyword>
<dbReference type="GO" id="GO:0006747">
    <property type="term" value="P:FAD biosynthetic process"/>
    <property type="evidence" value="ECO:0007669"/>
    <property type="project" value="TreeGrafter"/>
</dbReference>
<dbReference type="InterPro" id="IPR036425">
    <property type="entry name" value="MoaB/Mog-like_dom_sf"/>
</dbReference>
<dbReference type="InterPro" id="IPR014729">
    <property type="entry name" value="Rossmann-like_a/b/a_fold"/>
</dbReference>
<evidence type="ECO:0000256" key="11">
    <source>
        <dbReference type="ARBA" id="ARBA00031145"/>
    </source>
</evidence>
<keyword evidence="10" id="KW-0067">ATP-binding</keyword>
<evidence type="ECO:0000256" key="8">
    <source>
        <dbReference type="ARBA" id="ARBA00022741"/>
    </source>
</evidence>
<dbReference type="SUPFAM" id="SSF53218">
    <property type="entry name" value="Molybdenum cofactor biosynthesis proteins"/>
    <property type="match status" value="1"/>
</dbReference>
<dbReference type="Pfam" id="PF01507">
    <property type="entry name" value="PAPS_reduct"/>
    <property type="match status" value="1"/>
</dbReference>
<evidence type="ECO:0000256" key="10">
    <source>
        <dbReference type="ARBA" id="ARBA00022840"/>
    </source>
</evidence>
<dbReference type="AlphaFoldDB" id="A0A914IER4"/>
<keyword evidence="7" id="KW-0548">Nucleotidyltransferase</keyword>
<comment type="pathway">
    <text evidence="1">Cofactor biosynthesis; FAD biosynthesis; FAD from FMN: step 1/1.</text>
</comment>
<dbReference type="InterPro" id="IPR002500">
    <property type="entry name" value="PAPS_reduct_dom"/>
</dbReference>
<keyword evidence="9" id="KW-0274">FAD</keyword>
<keyword evidence="8" id="KW-0547">Nucleotide-binding</keyword>
<keyword evidence="6" id="KW-0808">Transferase</keyword>
<evidence type="ECO:0000256" key="3">
    <source>
        <dbReference type="ARBA" id="ARBA00012393"/>
    </source>
</evidence>
<evidence type="ECO:0000256" key="2">
    <source>
        <dbReference type="ARBA" id="ARBA00007589"/>
    </source>
</evidence>
<evidence type="ECO:0000256" key="4">
    <source>
        <dbReference type="ARBA" id="ARBA00022630"/>
    </source>
</evidence>
<keyword evidence="5" id="KW-0288">FMN</keyword>
<dbReference type="GO" id="GO:0005524">
    <property type="term" value="F:ATP binding"/>
    <property type="evidence" value="ECO:0007669"/>
    <property type="project" value="UniProtKB-KW"/>
</dbReference>
<evidence type="ECO:0000259" key="14">
    <source>
        <dbReference type="SMART" id="SM00852"/>
    </source>
</evidence>
<reference evidence="16" key="1">
    <citation type="submission" date="2022-11" db="UniProtKB">
        <authorList>
            <consortium name="WormBaseParasite"/>
        </authorList>
    </citation>
    <scope>IDENTIFICATION</scope>
</reference>
<organism evidence="15 16">
    <name type="scientific">Globodera rostochiensis</name>
    <name type="common">Golden nematode worm</name>
    <name type="synonym">Heterodera rostochiensis</name>
    <dbReference type="NCBI Taxonomy" id="31243"/>
    <lineage>
        <taxon>Eukaryota</taxon>
        <taxon>Metazoa</taxon>
        <taxon>Ecdysozoa</taxon>
        <taxon>Nematoda</taxon>
        <taxon>Chromadorea</taxon>
        <taxon>Rhabditida</taxon>
        <taxon>Tylenchina</taxon>
        <taxon>Tylenchomorpha</taxon>
        <taxon>Tylenchoidea</taxon>
        <taxon>Heteroderidae</taxon>
        <taxon>Heteroderinae</taxon>
        <taxon>Globodera</taxon>
    </lineage>
</organism>
<evidence type="ECO:0000256" key="7">
    <source>
        <dbReference type="ARBA" id="ARBA00022695"/>
    </source>
</evidence>
<dbReference type="PANTHER" id="PTHR23293:SF9">
    <property type="entry name" value="FAD SYNTHASE"/>
    <property type="match status" value="1"/>
</dbReference>
<feature type="domain" description="MoaB/Mog" evidence="14">
    <location>
        <begin position="62"/>
        <end position="235"/>
    </location>
</feature>
<evidence type="ECO:0000256" key="9">
    <source>
        <dbReference type="ARBA" id="ARBA00022827"/>
    </source>
</evidence>
<evidence type="ECO:0000256" key="1">
    <source>
        <dbReference type="ARBA" id="ARBA00004726"/>
    </source>
</evidence>
<dbReference type="GO" id="GO:0003919">
    <property type="term" value="F:FMN adenylyltransferase activity"/>
    <property type="evidence" value="ECO:0007669"/>
    <property type="project" value="UniProtKB-EC"/>
</dbReference>
<dbReference type="PANTHER" id="PTHR23293">
    <property type="entry name" value="FAD SYNTHETASE-RELATED FMN ADENYLYLTRANSFERASE"/>
    <property type="match status" value="1"/>
</dbReference>
<evidence type="ECO:0000256" key="6">
    <source>
        <dbReference type="ARBA" id="ARBA00022679"/>
    </source>
</evidence>
<comment type="similarity">
    <text evidence="2">In the N-terminal section; belongs to the MoaB/Mog family.</text>
</comment>
<dbReference type="WBParaSite" id="Gr19_v10_g9935.t1">
    <property type="protein sequence ID" value="Gr19_v10_g9935.t1"/>
    <property type="gene ID" value="Gr19_v10_g9935"/>
</dbReference>
<protein>
    <recommendedName>
        <fullName evidence="3">FAD synthase</fullName>
        <ecNumber evidence="3">2.7.7.2</ecNumber>
    </recommendedName>
    <alternativeName>
        <fullName evidence="11">FAD pyrophosphorylase</fullName>
    </alternativeName>
    <alternativeName>
        <fullName evidence="12">FMN adenylyltransferase</fullName>
    </alternativeName>
</protein>
<sequence length="550" mass="62453">MSPVELKQYIRLRRPLPQPLIAAKRLIERLFFNKLFQQHKSMRLFGSNDKVMDGRKGRITAGIIAIGDELLKGSARDTNSQFLCKQLFEKGVLVKKVSIVGDCVPEIAEVVRNFCGEFDIVFTIGGVGPTHDDRTFEGLAEAFGDRLLPNKELRRIVDIFLLKTKLKNVDDAVEKFCRIPSNAKLLWGTQSPPMTPDDLTNFPSVQLQNVIALPGVPQFCEQNFHHLKDYLFPSLTLKMFSENLYLKKSEIYLQQKLSKLAEKHKNVSIGSYPIMENSYFKTRLNVESSSPEFGKLAYDELTNEFAEWLVNYDPEPWEDCVQKLDAYCATQTNELASKILDALATIDAILDKYGALGQVAISFNGGKDCTLLLHLFRICVVKKFGKEKRIEGFFVEGDEFPELIAFVRKISSGYSLEVLELNGSLKKGLAELNTVRPNIVAVLMGSRATDPKGKFMKSKCEWTDEGWPTFLRVCPLLDWTYADIWKTIRDLSIPYCHLYDEGYSSLGECSTTAKNPALKVQGTENRYLPAYSLVDENLERAFRQERPEIE</sequence>
<dbReference type="Gene3D" id="3.40.50.620">
    <property type="entry name" value="HUPs"/>
    <property type="match status" value="1"/>
</dbReference>
<accession>A0A914IER4</accession>
<dbReference type="SMART" id="SM00852">
    <property type="entry name" value="MoCF_biosynth"/>
    <property type="match status" value="1"/>
</dbReference>
<evidence type="ECO:0000256" key="12">
    <source>
        <dbReference type="ARBA" id="ARBA00031871"/>
    </source>
</evidence>
<dbReference type="Pfam" id="PF24102">
    <property type="entry name" value="FLAD1_M"/>
    <property type="match status" value="1"/>
</dbReference>
<dbReference type="InterPro" id="IPR001453">
    <property type="entry name" value="MoaB/Mog_dom"/>
</dbReference>
<dbReference type="Proteomes" id="UP000887572">
    <property type="component" value="Unplaced"/>
</dbReference>
<dbReference type="CDD" id="cd00885">
    <property type="entry name" value="cinA"/>
    <property type="match status" value="1"/>
</dbReference>
<dbReference type="Pfam" id="PF00994">
    <property type="entry name" value="MoCF_biosynth"/>
    <property type="match status" value="1"/>
</dbReference>
<evidence type="ECO:0000313" key="15">
    <source>
        <dbReference type="Proteomes" id="UP000887572"/>
    </source>
</evidence>
<evidence type="ECO:0000256" key="5">
    <source>
        <dbReference type="ARBA" id="ARBA00022643"/>
    </source>
</evidence>
<dbReference type="SUPFAM" id="SSF52402">
    <property type="entry name" value="Adenine nucleotide alpha hydrolases-like"/>
    <property type="match status" value="1"/>
</dbReference>